<reference evidence="2 3" key="2">
    <citation type="journal article" date="2016" name="Appl. Microbiol. Biotechnol.">
        <title>Mutations improving production and secretion of extracellular lipase by Burkholderia glumae PG1.</title>
        <authorList>
            <person name="Knapp A."/>
            <person name="Voget S."/>
            <person name="Gao R."/>
            <person name="Zaburannyi N."/>
            <person name="Krysciak D."/>
            <person name="Breuer M."/>
            <person name="Hauer B."/>
            <person name="Streit W.R."/>
            <person name="Muller R."/>
            <person name="Daniel R."/>
            <person name="Jaeger K.E."/>
        </authorList>
    </citation>
    <scope>NUCLEOTIDE SEQUENCE [LARGE SCALE GENOMIC DNA]</scope>
    <source>
        <strain evidence="2 3">PG1</strain>
    </source>
</reference>
<dbReference type="Gene3D" id="3.40.630.30">
    <property type="match status" value="1"/>
</dbReference>
<evidence type="ECO:0000313" key="2">
    <source>
        <dbReference type="EMBL" id="AJK48943.1"/>
    </source>
</evidence>
<dbReference type="InterPro" id="IPR051908">
    <property type="entry name" value="Ribosomal_N-acetyltransferase"/>
</dbReference>
<dbReference type="FunFam" id="3.40.630.30:FF:000047">
    <property type="entry name" value="Acetyltransferase, GNAT family"/>
    <property type="match status" value="1"/>
</dbReference>
<dbReference type="KEGG" id="bgp:BGL_2c08650"/>
<gene>
    <name evidence="2" type="ORF">BGL_2c08650</name>
</gene>
<dbReference type="HOGENOM" id="CLU_013985_1_2_4"/>
<dbReference type="GO" id="GO:0008999">
    <property type="term" value="F:protein-N-terminal-alanine acetyltransferase activity"/>
    <property type="evidence" value="ECO:0007669"/>
    <property type="project" value="TreeGrafter"/>
</dbReference>
<dbReference type="PROSITE" id="PS51186">
    <property type="entry name" value="GNAT"/>
    <property type="match status" value="1"/>
</dbReference>
<feature type="domain" description="N-acetyltransferase" evidence="1">
    <location>
        <begin position="35"/>
        <end position="193"/>
    </location>
</feature>
<dbReference type="EMBL" id="CP002581">
    <property type="protein sequence ID" value="AJK48943.1"/>
    <property type="molecule type" value="Genomic_DNA"/>
</dbReference>
<proteinExistence type="predicted"/>
<evidence type="ECO:0000259" key="1">
    <source>
        <dbReference type="PROSITE" id="PS51186"/>
    </source>
</evidence>
<dbReference type="PANTHER" id="PTHR43441:SF2">
    <property type="entry name" value="FAMILY ACETYLTRANSFERASE, PUTATIVE (AFU_ORTHOLOGUE AFUA_7G00850)-RELATED"/>
    <property type="match status" value="1"/>
</dbReference>
<dbReference type="RefSeq" id="WP_042627491.1">
    <property type="nucleotide sequence ID" value="NZ_CP002581.1"/>
</dbReference>
<dbReference type="Proteomes" id="UP000031838">
    <property type="component" value="Chromosome 2"/>
</dbReference>
<dbReference type="InterPro" id="IPR000182">
    <property type="entry name" value="GNAT_dom"/>
</dbReference>
<dbReference type="GO" id="GO:1990189">
    <property type="term" value="F:protein N-terminal-serine acetyltransferase activity"/>
    <property type="evidence" value="ECO:0007669"/>
    <property type="project" value="TreeGrafter"/>
</dbReference>
<dbReference type="PANTHER" id="PTHR43441">
    <property type="entry name" value="RIBOSOMAL-PROTEIN-SERINE ACETYLTRANSFERASE"/>
    <property type="match status" value="1"/>
</dbReference>
<reference evidence="3" key="1">
    <citation type="submission" date="2011-03" db="EMBL/GenBank/DDBJ databases">
        <authorList>
            <person name="Voget S."/>
            <person name="Streit W.R."/>
            <person name="Jaeger K.E."/>
            <person name="Daniel R."/>
        </authorList>
    </citation>
    <scope>NUCLEOTIDE SEQUENCE [LARGE SCALE GENOMIC DNA]</scope>
    <source>
        <strain evidence="3">PG1</strain>
    </source>
</reference>
<dbReference type="SUPFAM" id="SSF55729">
    <property type="entry name" value="Acyl-CoA N-acyltransferases (Nat)"/>
    <property type="match status" value="1"/>
</dbReference>
<dbReference type="AlphaFoldDB" id="A0A0B6RZZ3"/>
<protein>
    <submittedName>
        <fullName evidence="2">GCN5-like N-acetyltransferase</fullName>
    </submittedName>
</protein>
<keyword evidence="2" id="KW-0808">Transferase</keyword>
<dbReference type="Pfam" id="PF13302">
    <property type="entry name" value="Acetyltransf_3"/>
    <property type="match status" value="1"/>
</dbReference>
<sequence length="238" mass="26653">MSTRTNEHGQPIGPAVEGWTARALPAAVTLEGRYCRLEPLDAARHADDLAAAYLGAPDGRDWTYLFVGPFASVEAYRSFAESAARSTDPRHYAVIDRATGRAVGTLALMRQDPAHGVIEVGSVTFSPDLKRTPLSTEAQYLLMAYAFDTLGYRRYEWKCDSLNAPSRHAAERLGFSFEGIFRQAIVYKGRSRDTAWYSIIDTEWPRVKRAFDRWLAPENFDADGRQRRSLAELRDTAG</sequence>
<accession>A0A0B6RZZ3</accession>
<name>A0A0B6RZZ3_BURPL</name>
<organism evidence="2 3">
    <name type="scientific">Burkholderia plantarii</name>
    <dbReference type="NCBI Taxonomy" id="41899"/>
    <lineage>
        <taxon>Bacteria</taxon>
        <taxon>Pseudomonadati</taxon>
        <taxon>Pseudomonadota</taxon>
        <taxon>Betaproteobacteria</taxon>
        <taxon>Burkholderiales</taxon>
        <taxon>Burkholderiaceae</taxon>
        <taxon>Burkholderia</taxon>
    </lineage>
</organism>
<evidence type="ECO:0000313" key="3">
    <source>
        <dbReference type="Proteomes" id="UP000031838"/>
    </source>
</evidence>
<keyword evidence="3" id="KW-1185">Reference proteome</keyword>
<dbReference type="InterPro" id="IPR016181">
    <property type="entry name" value="Acyl_CoA_acyltransferase"/>
</dbReference>